<gene>
    <name evidence="5" type="ORF">AOC36_04945</name>
</gene>
<comment type="similarity">
    <text evidence="1 4">Belongs to the bacterial histone-like protein family.</text>
</comment>
<evidence type="ECO:0000256" key="4">
    <source>
        <dbReference type="RuleBase" id="RU003939"/>
    </source>
</evidence>
<dbReference type="OrthoDB" id="9799835at2"/>
<dbReference type="GO" id="GO:0030261">
    <property type="term" value="P:chromosome condensation"/>
    <property type="evidence" value="ECO:0007669"/>
    <property type="project" value="UniProtKB-KW"/>
</dbReference>
<name>A0A120JTM9_9FIRM</name>
<dbReference type="InterPro" id="IPR020816">
    <property type="entry name" value="Histone-like_DNA-bd_CS"/>
</dbReference>
<dbReference type="PANTHER" id="PTHR33175">
    <property type="entry name" value="DNA-BINDING PROTEIN HU"/>
    <property type="match status" value="1"/>
</dbReference>
<dbReference type="Proteomes" id="UP000063781">
    <property type="component" value="Chromosome"/>
</dbReference>
<dbReference type="PRINTS" id="PR01727">
    <property type="entry name" value="DNABINDINGHU"/>
</dbReference>
<keyword evidence="6" id="KW-1185">Reference proteome</keyword>
<dbReference type="GO" id="GO:0005829">
    <property type="term" value="C:cytosol"/>
    <property type="evidence" value="ECO:0007669"/>
    <property type="project" value="TreeGrafter"/>
</dbReference>
<protein>
    <submittedName>
        <fullName evidence="5">Diphthine synthase</fullName>
    </submittedName>
</protein>
<dbReference type="GO" id="GO:0003677">
    <property type="term" value="F:DNA binding"/>
    <property type="evidence" value="ECO:0007669"/>
    <property type="project" value="UniProtKB-KW"/>
</dbReference>
<dbReference type="InterPro" id="IPR010992">
    <property type="entry name" value="IHF-like_DNA-bd_dom_sf"/>
</dbReference>
<reference evidence="5 6" key="1">
    <citation type="submission" date="2015-10" db="EMBL/GenBank/DDBJ databases">
        <title>Erysipelothrix larvae sp. LV19 isolated from the larval gut of the rhinoceros beetle, Trypoxylus dichotomus.</title>
        <authorList>
            <person name="Lim S."/>
            <person name="Kim B.-C."/>
        </authorList>
    </citation>
    <scope>NUCLEOTIDE SEQUENCE [LARGE SCALE GENOMIC DNA]</scope>
    <source>
        <strain evidence="5 6">LV19</strain>
    </source>
</reference>
<dbReference type="AlphaFoldDB" id="A0A120JTM9"/>
<dbReference type="CDD" id="cd13831">
    <property type="entry name" value="HU"/>
    <property type="match status" value="1"/>
</dbReference>
<dbReference type="SUPFAM" id="SSF47729">
    <property type="entry name" value="IHF-like DNA-binding proteins"/>
    <property type="match status" value="1"/>
</dbReference>
<dbReference type="KEGG" id="erl:AOC36_04945"/>
<keyword evidence="2" id="KW-0226">DNA condensation</keyword>
<dbReference type="RefSeq" id="WP_067632027.1">
    <property type="nucleotide sequence ID" value="NZ_CP013213.1"/>
</dbReference>
<evidence type="ECO:0000256" key="2">
    <source>
        <dbReference type="ARBA" id="ARBA00023067"/>
    </source>
</evidence>
<dbReference type="GO" id="GO:0030527">
    <property type="term" value="F:structural constituent of chromatin"/>
    <property type="evidence" value="ECO:0007669"/>
    <property type="project" value="InterPro"/>
</dbReference>
<evidence type="ECO:0000256" key="3">
    <source>
        <dbReference type="ARBA" id="ARBA00023125"/>
    </source>
</evidence>
<sequence length="95" mass="10426">MTTKTLNKKALAESLSAKLDITKKDAAEFIEAFLEEVKSTLESKDTVDLAGFGKFVVKERAARDGFNPATNEKIRIEASYGISFKPAKALKESVK</sequence>
<evidence type="ECO:0000313" key="6">
    <source>
        <dbReference type="Proteomes" id="UP000063781"/>
    </source>
</evidence>
<accession>A0A120JTM9</accession>
<dbReference type="Gene3D" id="4.10.520.10">
    <property type="entry name" value="IHF-like DNA-binding proteins"/>
    <property type="match status" value="1"/>
</dbReference>
<proteinExistence type="inferred from homology"/>
<organism evidence="5 6">
    <name type="scientific">Erysipelothrix larvae</name>
    <dbReference type="NCBI Taxonomy" id="1514105"/>
    <lineage>
        <taxon>Bacteria</taxon>
        <taxon>Bacillati</taxon>
        <taxon>Bacillota</taxon>
        <taxon>Erysipelotrichia</taxon>
        <taxon>Erysipelotrichales</taxon>
        <taxon>Erysipelotrichaceae</taxon>
        <taxon>Erysipelothrix</taxon>
    </lineage>
</organism>
<evidence type="ECO:0000256" key="1">
    <source>
        <dbReference type="ARBA" id="ARBA00010529"/>
    </source>
</evidence>
<dbReference type="PANTHER" id="PTHR33175:SF3">
    <property type="entry name" value="DNA-BINDING PROTEIN HU-BETA"/>
    <property type="match status" value="1"/>
</dbReference>
<dbReference type="Pfam" id="PF00216">
    <property type="entry name" value="Bac_DNA_binding"/>
    <property type="match status" value="1"/>
</dbReference>
<dbReference type="EMBL" id="CP013213">
    <property type="protein sequence ID" value="AMC93345.1"/>
    <property type="molecule type" value="Genomic_DNA"/>
</dbReference>
<dbReference type="PROSITE" id="PS00045">
    <property type="entry name" value="HISTONE_LIKE"/>
    <property type="match status" value="1"/>
</dbReference>
<evidence type="ECO:0000313" key="5">
    <source>
        <dbReference type="EMBL" id="AMC93345.1"/>
    </source>
</evidence>
<dbReference type="STRING" id="1514105.AOC36_04945"/>
<dbReference type="SMART" id="SM00411">
    <property type="entry name" value="BHL"/>
    <property type="match status" value="1"/>
</dbReference>
<dbReference type="InterPro" id="IPR000119">
    <property type="entry name" value="Hist_DNA-bd"/>
</dbReference>
<keyword evidence="3" id="KW-0238">DNA-binding</keyword>